<sequence>MCEKVDILRALVSERLTAAAEEIFALVERTIVEYEAELCRSKEENQRKQQLLDALLDAQLHTTTTTTTQSVQMDLFPPELSVKQELSETTKIKEEPEEQRLRQEKEQLPEFTAVCVKSEDQIRGEHCAEAETNISLDPHGHLHAEPEQHAGNDEGWSLPATSSSARMETGLFSKYKSGPERRTAGAGLHLSKTAAAAGDKKFECNLTAHMKTHTGEKPYSCSICEKAFARSSMLNRHIRIHTGEKPYSCSVCKKYFSQKSDMDVHMRSHRKEPEFFGLGEPLLVGPGGSGWFEGVSSAQSDSVESVEKHLPNM</sequence>
<feature type="domain" description="C2H2-type" evidence="13">
    <location>
        <begin position="219"/>
        <end position="246"/>
    </location>
</feature>
<evidence type="ECO:0000256" key="3">
    <source>
        <dbReference type="ARBA" id="ARBA00022723"/>
    </source>
</evidence>
<feature type="domain" description="C2H2-type" evidence="13">
    <location>
        <begin position="247"/>
        <end position="274"/>
    </location>
</feature>
<keyword evidence="7" id="KW-0805">Transcription regulation</keyword>
<keyword evidence="5 11" id="KW-0863">Zinc-finger</keyword>
<evidence type="ECO:0000256" key="4">
    <source>
        <dbReference type="ARBA" id="ARBA00022737"/>
    </source>
</evidence>
<dbReference type="GO" id="GO:0000978">
    <property type="term" value="F:RNA polymerase II cis-regulatory region sequence-specific DNA binding"/>
    <property type="evidence" value="ECO:0007669"/>
    <property type="project" value="TreeGrafter"/>
</dbReference>
<comment type="caution">
    <text evidence="14">The sequence shown here is derived from an EMBL/GenBank/DDBJ whole genome shotgun (WGS) entry which is preliminary data.</text>
</comment>
<feature type="region of interest" description="Disordered" evidence="12">
    <location>
        <begin position="137"/>
        <end position="161"/>
    </location>
</feature>
<comment type="subcellular location">
    <subcellularLocation>
        <location evidence="1">Nucleus</location>
    </subcellularLocation>
</comment>
<keyword evidence="8" id="KW-0238">DNA-binding</keyword>
<keyword evidence="3" id="KW-0479">Metal-binding</keyword>
<evidence type="ECO:0000256" key="5">
    <source>
        <dbReference type="ARBA" id="ARBA00022771"/>
    </source>
</evidence>
<feature type="compositionally biased region" description="Basic and acidic residues" evidence="12">
    <location>
        <begin position="138"/>
        <end position="152"/>
    </location>
</feature>
<dbReference type="Gene3D" id="3.30.160.60">
    <property type="entry name" value="Classic Zinc Finger"/>
    <property type="match status" value="3"/>
</dbReference>
<organism evidence="14 15">
    <name type="scientific">Mugilogobius chulae</name>
    <name type="common">yellowstripe goby</name>
    <dbReference type="NCBI Taxonomy" id="88201"/>
    <lineage>
        <taxon>Eukaryota</taxon>
        <taxon>Metazoa</taxon>
        <taxon>Chordata</taxon>
        <taxon>Craniata</taxon>
        <taxon>Vertebrata</taxon>
        <taxon>Euteleostomi</taxon>
        <taxon>Actinopterygii</taxon>
        <taxon>Neopterygii</taxon>
        <taxon>Teleostei</taxon>
        <taxon>Neoteleostei</taxon>
        <taxon>Acanthomorphata</taxon>
        <taxon>Gobiaria</taxon>
        <taxon>Gobiiformes</taxon>
        <taxon>Gobioidei</taxon>
        <taxon>Gobiidae</taxon>
        <taxon>Gobionellinae</taxon>
        <taxon>Mugilogobius</taxon>
    </lineage>
</organism>
<evidence type="ECO:0000256" key="7">
    <source>
        <dbReference type="ARBA" id="ARBA00023015"/>
    </source>
</evidence>
<dbReference type="Proteomes" id="UP001460270">
    <property type="component" value="Unassembled WGS sequence"/>
</dbReference>
<accession>A0AAW0NAV7</accession>
<dbReference type="PROSITE" id="PS50157">
    <property type="entry name" value="ZINC_FINGER_C2H2_2"/>
    <property type="match status" value="2"/>
</dbReference>
<evidence type="ECO:0000313" key="14">
    <source>
        <dbReference type="EMBL" id="KAK7889175.1"/>
    </source>
</evidence>
<reference evidence="15" key="1">
    <citation type="submission" date="2024-04" db="EMBL/GenBank/DDBJ databases">
        <title>Salinicola lusitanus LLJ914,a marine bacterium isolated from the Okinawa Trough.</title>
        <authorList>
            <person name="Li J."/>
        </authorList>
    </citation>
    <scope>NUCLEOTIDE SEQUENCE [LARGE SCALE GENOMIC DNA]</scope>
</reference>
<dbReference type="Pfam" id="PF00096">
    <property type="entry name" value="zf-C2H2"/>
    <property type="match status" value="2"/>
</dbReference>
<dbReference type="GO" id="GO:0005634">
    <property type="term" value="C:nucleus"/>
    <property type="evidence" value="ECO:0007669"/>
    <property type="project" value="UniProtKB-SubCell"/>
</dbReference>
<evidence type="ECO:0000256" key="10">
    <source>
        <dbReference type="ARBA" id="ARBA00023242"/>
    </source>
</evidence>
<keyword evidence="10" id="KW-0539">Nucleus</keyword>
<evidence type="ECO:0000256" key="12">
    <source>
        <dbReference type="SAM" id="MobiDB-lite"/>
    </source>
</evidence>
<dbReference type="FunFam" id="3.30.160.60:FF:002343">
    <property type="entry name" value="Zinc finger protein 33A"/>
    <property type="match status" value="1"/>
</dbReference>
<evidence type="ECO:0000256" key="1">
    <source>
        <dbReference type="ARBA" id="ARBA00004123"/>
    </source>
</evidence>
<evidence type="ECO:0000256" key="11">
    <source>
        <dbReference type="PROSITE-ProRule" id="PRU00042"/>
    </source>
</evidence>
<dbReference type="InterPro" id="IPR013087">
    <property type="entry name" value="Znf_C2H2_type"/>
</dbReference>
<dbReference type="EMBL" id="JBBPFD010000018">
    <property type="protein sequence ID" value="KAK7889175.1"/>
    <property type="molecule type" value="Genomic_DNA"/>
</dbReference>
<protein>
    <recommendedName>
        <fullName evidence="13">C2H2-type domain-containing protein</fullName>
    </recommendedName>
</protein>
<comment type="similarity">
    <text evidence="2">Belongs to the krueppel C2H2-type zinc-finger protein family.</text>
</comment>
<dbReference type="FunFam" id="3.30.160.60:FF:001506">
    <property type="entry name" value="Zinc finger protein"/>
    <property type="match status" value="1"/>
</dbReference>
<evidence type="ECO:0000256" key="9">
    <source>
        <dbReference type="ARBA" id="ARBA00023163"/>
    </source>
</evidence>
<evidence type="ECO:0000313" key="15">
    <source>
        <dbReference type="Proteomes" id="UP001460270"/>
    </source>
</evidence>
<dbReference type="GO" id="GO:0000981">
    <property type="term" value="F:DNA-binding transcription factor activity, RNA polymerase II-specific"/>
    <property type="evidence" value="ECO:0007669"/>
    <property type="project" value="TreeGrafter"/>
</dbReference>
<dbReference type="SUPFAM" id="SSF57667">
    <property type="entry name" value="beta-beta-alpha zinc fingers"/>
    <property type="match status" value="1"/>
</dbReference>
<gene>
    <name evidence="14" type="ORF">WMY93_024735</name>
</gene>
<keyword evidence="4" id="KW-0677">Repeat</keyword>
<name>A0AAW0NAV7_9GOBI</name>
<keyword evidence="15" id="KW-1185">Reference proteome</keyword>
<evidence type="ECO:0000256" key="6">
    <source>
        <dbReference type="ARBA" id="ARBA00022833"/>
    </source>
</evidence>
<keyword evidence="6" id="KW-0862">Zinc</keyword>
<dbReference type="PANTHER" id="PTHR23235">
    <property type="entry name" value="KRUEPPEL-LIKE TRANSCRIPTION FACTOR"/>
    <property type="match status" value="1"/>
</dbReference>
<proteinExistence type="inferred from homology"/>
<dbReference type="GO" id="GO:0008270">
    <property type="term" value="F:zinc ion binding"/>
    <property type="evidence" value="ECO:0007669"/>
    <property type="project" value="UniProtKB-KW"/>
</dbReference>
<dbReference type="PANTHER" id="PTHR23235:SF120">
    <property type="entry name" value="KRUPPEL-LIKE FACTOR 15"/>
    <property type="match status" value="1"/>
</dbReference>
<dbReference type="InterPro" id="IPR036236">
    <property type="entry name" value="Znf_C2H2_sf"/>
</dbReference>
<evidence type="ECO:0000259" key="13">
    <source>
        <dbReference type="PROSITE" id="PS50157"/>
    </source>
</evidence>
<dbReference type="PROSITE" id="PS00028">
    <property type="entry name" value="ZINC_FINGER_C2H2_1"/>
    <property type="match status" value="2"/>
</dbReference>
<evidence type="ECO:0000256" key="2">
    <source>
        <dbReference type="ARBA" id="ARBA00006991"/>
    </source>
</evidence>
<dbReference type="SMART" id="SM00355">
    <property type="entry name" value="ZnF_C2H2"/>
    <property type="match status" value="2"/>
</dbReference>
<evidence type="ECO:0000256" key="8">
    <source>
        <dbReference type="ARBA" id="ARBA00023125"/>
    </source>
</evidence>
<dbReference type="AlphaFoldDB" id="A0AAW0NAV7"/>
<keyword evidence="9" id="KW-0804">Transcription</keyword>